<dbReference type="Pfam" id="PF00959">
    <property type="entry name" value="Phage_lysozyme"/>
    <property type="match status" value="1"/>
</dbReference>
<proteinExistence type="inferred from homology"/>
<dbReference type="SUPFAM" id="SSF53955">
    <property type="entry name" value="Lysozyme-like"/>
    <property type="match status" value="1"/>
</dbReference>
<accession>A0A6I6ETX3</accession>
<comment type="similarity">
    <text evidence="3">Belongs to the glycosyl hydrolase 24 family.</text>
</comment>
<dbReference type="KEGG" id="erwi:GN242_12375"/>
<dbReference type="GO" id="GO:0016998">
    <property type="term" value="P:cell wall macromolecule catabolic process"/>
    <property type="evidence" value="ECO:0007669"/>
    <property type="project" value="InterPro"/>
</dbReference>
<reference evidence="5 6" key="2">
    <citation type="submission" date="2019-12" db="EMBL/GenBank/DDBJ databases">
        <title>Erwinia sp. nov., isolated from droppings of birds in the Qinghai-Tiebt plateau of China.</title>
        <authorList>
            <person name="Ge Y."/>
        </authorList>
    </citation>
    <scope>NUCLEOTIDE SEQUENCE [LARGE SCALE GENOMIC DNA]</scope>
    <source>
        <strain evidence="5 6">J780</strain>
    </source>
</reference>
<dbReference type="CDD" id="cd00735">
    <property type="entry name" value="T4-like_lys"/>
    <property type="match status" value="1"/>
</dbReference>
<dbReference type="Proteomes" id="UP000424752">
    <property type="component" value="Chromosome"/>
</dbReference>
<accession>A0A6L6GI31</accession>
<dbReference type="InterPro" id="IPR023347">
    <property type="entry name" value="Lysozyme_dom_sf"/>
</dbReference>
<dbReference type="EC" id="3.2.1.17" evidence="3"/>
<evidence type="ECO:0000313" key="7">
    <source>
        <dbReference type="Proteomes" id="UP000480164"/>
    </source>
</evidence>
<keyword evidence="7" id="KW-1185">Reference proteome</keyword>
<dbReference type="RefSeq" id="WP_154750809.1">
    <property type="nucleotide sequence ID" value="NZ_CP046509.1"/>
</dbReference>
<evidence type="ECO:0000313" key="5">
    <source>
        <dbReference type="EMBL" id="QGU87972.1"/>
    </source>
</evidence>
<dbReference type="InterPro" id="IPR052619">
    <property type="entry name" value="Phage_lysozyme-like"/>
</dbReference>
<evidence type="ECO:0000256" key="3">
    <source>
        <dbReference type="RuleBase" id="RU003788"/>
    </source>
</evidence>
<keyword evidence="2 3" id="KW-0081">Bacteriolytic enzyme</keyword>
<dbReference type="InterPro" id="IPR002196">
    <property type="entry name" value="Glyco_hydro_24"/>
</dbReference>
<evidence type="ECO:0000256" key="1">
    <source>
        <dbReference type="ARBA" id="ARBA00022529"/>
    </source>
</evidence>
<dbReference type="GO" id="GO:0009253">
    <property type="term" value="P:peptidoglycan catabolic process"/>
    <property type="evidence" value="ECO:0007669"/>
    <property type="project" value="InterPro"/>
</dbReference>
<organism evidence="5 6">
    <name type="scientific">Erwinia sorbitola</name>
    <dbReference type="NCBI Taxonomy" id="2681984"/>
    <lineage>
        <taxon>Bacteria</taxon>
        <taxon>Pseudomonadati</taxon>
        <taxon>Pseudomonadota</taxon>
        <taxon>Gammaproteobacteria</taxon>
        <taxon>Enterobacterales</taxon>
        <taxon>Erwiniaceae</taxon>
        <taxon>Erwinia</taxon>
    </lineage>
</organism>
<sequence length="155" mass="17387">MSKVIQILMFEEGYKEDPYLDTEGYPTIGCGIKIGPKGAALENYIFTLPSNVGSVWMQMILNRKIDEMSRHQAILAALRRCNTPRTDVLYSMAYQLGVDGLSAFKNALMKIAAGDFNAAADAMLNSLWAQQTPQRARRHADVMRSGTYTRYQEVL</sequence>
<dbReference type="PANTHER" id="PTHR37406:SF1">
    <property type="entry name" value="T4-TYPE LYSOZYME 1-RELATED"/>
    <property type="match status" value="1"/>
</dbReference>
<keyword evidence="1 3" id="KW-0929">Antimicrobial</keyword>
<dbReference type="AlphaFoldDB" id="A0A6I6ETX3"/>
<evidence type="ECO:0000313" key="6">
    <source>
        <dbReference type="Proteomes" id="UP000424752"/>
    </source>
</evidence>
<dbReference type="EMBL" id="WLZX01000001">
    <property type="protein sequence ID" value="MTD25460.1"/>
    <property type="molecule type" value="Genomic_DNA"/>
</dbReference>
<comment type="catalytic activity">
    <reaction evidence="3">
        <text>Hydrolysis of (1-&gt;4)-beta-linkages between N-acetylmuramic acid and N-acetyl-D-glucosamine residues in a peptidoglycan and between N-acetyl-D-glucosamine residues in chitodextrins.</text>
        <dbReference type="EC" id="3.2.1.17"/>
    </reaction>
</comment>
<dbReference type="Gene3D" id="1.10.530.40">
    <property type="match status" value="1"/>
</dbReference>
<keyword evidence="3" id="KW-0326">Glycosidase</keyword>
<dbReference type="PANTHER" id="PTHR37406">
    <property type="entry name" value="T4-TYPE LYSOZYME 1-RELATED"/>
    <property type="match status" value="1"/>
</dbReference>
<dbReference type="GO" id="GO:0003796">
    <property type="term" value="F:lysozyme activity"/>
    <property type="evidence" value="ECO:0007669"/>
    <property type="project" value="UniProtKB-EC"/>
</dbReference>
<evidence type="ECO:0000313" key="4">
    <source>
        <dbReference type="EMBL" id="MTD25460.1"/>
    </source>
</evidence>
<keyword evidence="3" id="KW-0378">Hydrolase</keyword>
<protein>
    <recommendedName>
        <fullName evidence="3">Lysozyme</fullName>
        <ecNumber evidence="3">3.2.1.17</ecNumber>
    </recommendedName>
</protein>
<dbReference type="GO" id="GO:0031640">
    <property type="term" value="P:killing of cells of another organism"/>
    <property type="evidence" value="ECO:0007669"/>
    <property type="project" value="UniProtKB-KW"/>
</dbReference>
<dbReference type="Proteomes" id="UP000480164">
    <property type="component" value="Unassembled WGS sequence"/>
</dbReference>
<dbReference type="GO" id="GO:0042742">
    <property type="term" value="P:defense response to bacterium"/>
    <property type="evidence" value="ECO:0007669"/>
    <property type="project" value="UniProtKB-KW"/>
</dbReference>
<dbReference type="InterPro" id="IPR023346">
    <property type="entry name" value="Lysozyme-like_dom_sf"/>
</dbReference>
<reference evidence="4 7" key="1">
    <citation type="submission" date="2019-11" db="EMBL/GenBank/DDBJ databases">
        <title>Erwinia sp. nov., isolated from feces of birds in Tibet plateau of China.</title>
        <authorList>
            <person name="Ge Y."/>
        </authorList>
    </citation>
    <scope>NUCLEOTIDE SEQUENCE [LARGE SCALE GENOMIC DNA]</scope>
    <source>
        <strain evidence="4 7">J316</strain>
    </source>
</reference>
<dbReference type="EMBL" id="CP046509">
    <property type="protein sequence ID" value="QGU87972.1"/>
    <property type="molecule type" value="Genomic_DNA"/>
</dbReference>
<gene>
    <name evidence="4" type="ORF">GK011_00655</name>
    <name evidence="5" type="ORF">GN242_12375</name>
</gene>
<evidence type="ECO:0000256" key="2">
    <source>
        <dbReference type="ARBA" id="ARBA00022638"/>
    </source>
</evidence>
<name>A0A6I6ETX3_9GAMM</name>